<dbReference type="GO" id="GO:0016491">
    <property type="term" value="F:oxidoreductase activity"/>
    <property type="evidence" value="ECO:0007669"/>
    <property type="project" value="UniProtKB-KW"/>
</dbReference>
<dbReference type="PRINTS" id="PR00368">
    <property type="entry name" value="FADPNR"/>
</dbReference>
<dbReference type="InterPro" id="IPR036188">
    <property type="entry name" value="FAD/NAD-bd_sf"/>
</dbReference>
<evidence type="ECO:0000256" key="1">
    <source>
        <dbReference type="ARBA" id="ARBA00022630"/>
    </source>
</evidence>
<reference evidence="4" key="1">
    <citation type="submission" date="2019-12" db="EMBL/GenBank/DDBJ databases">
        <authorList>
            <person name="zhang j."/>
            <person name="sun C.M."/>
        </authorList>
    </citation>
    <scope>NUCLEOTIDE SEQUENCE</scope>
    <source>
        <strain evidence="4">NS-1</strain>
    </source>
</reference>
<dbReference type="AlphaFoldDB" id="A0A8A7KLI5"/>
<sequence length="309" mass="33982">MPGSGFVYKKRGDFLEENKAKINDIAVVGCGPAGLSAAVNISIRKKSLLLLGAEICSPKLYRAEKVNNYLGYYNLSGEELMKKFIAHIAEMGIDISRSRIDNIYLQDDYYTLASRDKTYHAYTLVLAPGVSNNKYLPGEEELLGSGVSYCATCDGALYRNKDVAVIAYTEEGIEESEYLAEIVDTVYFIPQFDFEDGFNISNIKTIKDSPLGIEGDVRVEGLRLKKQTIDLDGVFILREVTPADKLLYGLALDEKGHIKVDENMASNLPGVYAAGDCTGTPYQLARAVGQGQVAGLNAVTYVHRKKRDS</sequence>
<evidence type="ECO:0000256" key="2">
    <source>
        <dbReference type="ARBA" id="ARBA00023002"/>
    </source>
</evidence>
<keyword evidence="2" id="KW-0560">Oxidoreductase</keyword>
<dbReference type="Gene3D" id="3.50.50.60">
    <property type="entry name" value="FAD/NAD(P)-binding domain"/>
    <property type="match status" value="2"/>
</dbReference>
<dbReference type="Proteomes" id="UP000665020">
    <property type="component" value="Chromosome"/>
</dbReference>
<dbReference type="SUPFAM" id="SSF51905">
    <property type="entry name" value="FAD/NAD(P)-binding domain"/>
    <property type="match status" value="1"/>
</dbReference>
<dbReference type="InterPro" id="IPR050097">
    <property type="entry name" value="Ferredoxin-NADP_redctase_2"/>
</dbReference>
<dbReference type="PANTHER" id="PTHR48105">
    <property type="entry name" value="THIOREDOXIN REDUCTASE 1-RELATED-RELATED"/>
    <property type="match status" value="1"/>
</dbReference>
<gene>
    <name evidence="4" type="ORF">GM661_12365</name>
</gene>
<dbReference type="KEGG" id="ifn:GM661_12365"/>
<evidence type="ECO:0000259" key="3">
    <source>
        <dbReference type="Pfam" id="PF07992"/>
    </source>
</evidence>
<proteinExistence type="predicted"/>
<feature type="domain" description="FAD/NAD(P)-binding" evidence="3">
    <location>
        <begin position="24"/>
        <end position="291"/>
    </location>
</feature>
<dbReference type="PRINTS" id="PR00469">
    <property type="entry name" value="PNDRDTASEII"/>
</dbReference>
<dbReference type="EMBL" id="CP046640">
    <property type="protein sequence ID" value="QTL98702.1"/>
    <property type="molecule type" value="Genomic_DNA"/>
</dbReference>
<organism evidence="4 5">
    <name type="scientific">Iocasia fonsfrigidae</name>
    <dbReference type="NCBI Taxonomy" id="2682810"/>
    <lineage>
        <taxon>Bacteria</taxon>
        <taxon>Bacillati</taxon>
        <taxon>Bacillota</taxon>
        <taxon>Clostridia</taxon>
        <taxon>Halanaerobiales</taxon>
        <taxon>Halanaerobiaceae</taxon>
        <taxon>Iocasia</taxon>
    </lineage>
</organism>
<dbReference type="Pfam" id="PF07992">
    <property type="entry name" value="Pyr_redox_2"/>
    <property type="match status" value="1"/>
</dbReference>
<evidence type="ECO:0000313" key="4">
    <source>
        <dbReference type="EMBL" id="QTL98702.1"/>
    </source>
</evidence>
<name>A0A8A7KLI5_9FIRM</name>
<evidence type="ECO:0000313" key="5">
    <source>
        <dbReference type="Proteomes" id="UP000665020"/>
    </source>
</evidence>
<dbReference type="InterPro" id="IPR023753">
    <property type="entry name" value="FAD/NAD-binding_dom"/>
</dbReference>
<protein>
    <submittedName>
        <fullName evidence="4">Thioredoxin reductase</fullName>
    </submittedName>
</protein>
<keyword evidence="5" id="KW-1185">Reference proteome</keyword>
<accession>A0A8A7KLI5</accession>
<keyword evidence="1" id="KW-0285">Flavoprotein</keyword>